<organism evidence="1 2">
    <name type="scientific">Mollisia scopiformis</name>
    <name type="common">Conifer needle endophyte fungus</name>
    <name type="synonym">Phialocephala scopiformis</name>
    <dbReference type="NCBI Taxonomy" id="149040"/>
    <lineage>
        <taxon>Eukaryota</taxon>
        <taxon>Fungi</taxon>
        <taxon>Dikarya</taxon>
        <taxon>Ascomycota</taxon>
        <taxon>Pezizomycotina</taxon>
        <taxon>Leotiomycetes</taxon>
        <taxon>Helotiales</taxon>
        <taxon>Mollisiaceae</taxon>
        <taxon>Mollisia</taxon>
    </lineage>
</organism>
<keyword evidence="2" id="KW-1185">Reference proteome</keyword>
<dbReference type="Gene3D" id="3.80.10.10">
    <property type="entry name" value="Ribonuclease Inhibitor"/>
    <property type="match status" value="1"/>
</dbReference>
<dbReference type="EMBL" id="KQ947424">
    <property type="protein sequence ID" value="KUJ12626.1"/>
    <property type="molecule type" value="Genomic_DNA"/>
</dbReference>
<accession>A0A194WXC1</accession>
<dbReference type="GeneID" id="28830094"/>
<reference evidence="1 2" key="1">
    <citation type="submission" date="2015-10" db="EMBL/GenBank/DDBJ databases">
        <title>Full genome of DAOMC 229536 Phialocephala scopiformis, a fungal endophyte of spruce producing the potent anti-insectan compound rugulosin.</title>
        <authorList>
            <consortium name="DOE Joint Genome Institute"/>
            <person name="Walker A.K."/>
            <person name="Frasz S.L."/>
            <person name="Seifert K.A."/>
            <person name="Miller J.D."/>
            <person name="Mondo S.J."/>
            <person name="Labutti K."/>
            <person name="Lipzen A."/>
            <person name="Dockter R."/>
            <person name="Kennedy M."/>
            <person name="Grigoriev I.V."/>
            <person name="Spatafora J.W."/>
        </authorList>
    </citation>
    <scope>NUCLEOTIDE SEQUENCE [LARGE SCALE GENOMIC DNA]</scope>
    <source>
        <strain evidence="1 2">CBS 120377</strain>
    </source>
</reference>
<evidence type="ECO:0000313" key="2">
    <source>
        <dbReference type="Proteomes" id="UP000070700"/>
    </source>
</evidence>
<dbReference type="RefSeq" id="XP_018066981.1">
    <property type="nucleotide sequence ID" value="XM_018220368.1"/>
</dbReference>
<dbReference type="AlphaFoldDB" id="A0A194WXC1"/>
<proteinExistence type="predicted"/>
<dbReference type="STRING" id="149040.A0A194WXC1"/>
<dbReference type="SUPFAM" id="SSF52047">
    <property type="entry name" value="RNI-like"/>
    <property type="match status" value="1"/>
</dbReference>
<dbReference type="Proteomes" id="UP000070700">
    <property type="component" value="Unassembled WGS sequence"/>
</dbReference>
<dbReference type="InParanoid" id="A0A194WXC1"/>
<sequence>MANATNLRELNLELPTHLDISSHFEPTRLDCMPLGGTPLAFPFAYYPHMKFQPLDVLRVKGYCFDSGADGGDAWTRRPYKQYREGDCRMLDEEGRNIYDQVHPFYADRPEDDGKANLETWLEVMDWSHLHTLELAYPWNTTLEKLKGATLPALTNLSLTVKVGHGNAQPGEVISFITNTSQPLQYLSLEDEQMSASILLFETLVAFPDLAKELRHLSCQDSDKSAGFIRDDLVSKFVLSASQLEELDIRLSSRVNMSIDSTVLEAIVKAPSLRNLTLRFPSPDDESSVQYGEMEQESFEKEDEDRSIKYMNHAKVLVLFKEMRLRKQGVELVEMRLFVNEGRPNRASRFSNHSPALKWKCTIWRGVESCTVRKKSSFY</sequence>
<name>A0A194WXC1_MOLSC</name>
<dbReference type="OrthoDB" id="3945550at2759"/>
<gene>
    <name evidence="1" type="ORF">LY89DRAFT_738399</name>
</gene>
<dbReference type="InterPro" id="IPR032675">
    <property type="entry name" value="LRR_dom_sf"/>
</dbReference>
<dbReference type="KEGG" id="psco:LY89DRAFT_738399"/>
<evidence type="ECO:0000313" key="1">
    <source>
        <dbReference type="EMBL" id="KUJ12626.1"/>
    </source>
</evidence>
<protein>
    <submittedName>
        <fullName evidence="1">Uncharacterized protein</fullName>
    </submittedName>
</protein>